<dbReference type="CDD" id="cd20557">
    <property type="entry name" value="CYCLIN_ScPCL1-like"/>
    <property type="match status" value="1"/>
</dbReference>
<dbReference type="SUPFAM" id="SSF47954">
    <property type="entry name" value="Cyclin-like"/>
    <property type="match status" value="1"/>
</dbReference>
<feature type="compositionally biased region" description="Low complexity" evidence="1">
    <location>
        <begin position="395"/>
        <end position="410"/>
    </location>
</feature>
<feature type="region of interest" description="Disordered" evidence="1">
    <location>
        <begin position="254"/>
        <end position="312"/>
    </location>
</feature>
<dbReference type="InterPro" id="IPR036915">
    <property type="entry name" value="Cyclin-like_sf"/>
</dbReference>
<organism evidence="3 4">
    <name type="scientific">Mycena chlorophos</name>
    <name type="common">Agaric fungus</name>
    <name type="synonym">Agaricus chlorophos</name>
    <dbReference type="NCBI Taxonomy" id="658473"/>
    <lineage>
        <taxon>Eukaryota</taxon>
        <taxon>Fungi</taxon>
        <taxon>Dikarya</taxon>
        <taxon>Basidiomycota</taxon>
        <taxon>Agaricomycotina</taxon>
        <taxon>Agaricomycetes</taxon>
        <taxon>Agaricomycetidae</taxon>
        <taxon>Agaricales</taxon>
        <taxon>Marasmiineae</taxon>
        <taxon>Mycenaceae</taxon>
        <taxon>Mycena</taxon>
    </lineage>
</organism>
<protein>
    <recommendedName>
        <fullName evidence="2">Cyclin N-terminal domain-containing protein</fullName>
    </recommendedName>
</protein>
<dbReference type="PANTHER" id="PTHR15615:SF10">
    <property type="entry name" value="PHO85 CYCLIN-2-RELATED"/>
    <property type="match status" value="1"/>
</dbReference>
<evidence type="ECO:0000313" key="4">
    <source>
        <dbReference type="Proteomes" id="UP000613580"/>
    </source>
</evidence>
<dbReference type="AlphaFoldDB" id="A0A8H6T988"/>
<accession>A0A8H6T988</accession>
<dbReference type="PANTHER" id="PTHR15615">
    <property type="match status" value="1"/>
</dbReference>
<feature type="region of interest" description="Disordered" evidence="1">
    <location>
        <begin position="463"/>
        <end position="484"/>
    </location>
</feature>
<dbReference type="GO" id="GO:0005634">
    <property type="term" value="C:nucleus"/>
    <property type="evidence" value="ECO:0007669"/>
    <property type="project" value="TreeGrafter"/>
</dbReference>
<feature type="region of interest" description="Disordered" evidence="1">
    <location>
        <begin position="215"/>
        <end position="236"/>
    </location>
</feature>
<dbReference type="EMBL" id="JACAZE010000006">
    <property type="protein sequence ID" value="KAF7313433.1"/>
    <property type="molecule type" value="Genomic_DNA"/>
</dbReference>
<proteinExistence type="predicted"/>
<dbReference type="OrthoDB" id="10250320at2759"/>
<dbReference type="InterPro" id="IPR006671">
    <property type="entry name" value="Cyclin_N"/>
</dbReference>
<evidence type="ECO:0000259" key="2">
    <source>
        <dbReference type="Pfam" id="PF00134"/>
    </source>
</evidence>
<dbReference type="Pfam" id="PF00134">
    <property type="entry name" value="Cyclin_N"/>
    <property type="match status" value="1"/>
</dbReference>
<feature type="compositionally biased region" description="Low complexity" evidence="1">
    <location>
        <begin position="366"/>
        <end position="376"/>
    </location>
</feature>
<name>A0A8H6T988_MYCCL</name>
<keyword evidence="4" id="KW-1185">Reference proteome</keyword>
<dbReference type="GO" id="GO:0016538">
    <property type="term" value="F:cyclin-dependent protein serine/threonine kinase regulator activity"/>
    <property type="evidence" value="ECO:0007669"/>
    <property type="project" value="TreeGrafter"/>
</dbReference>
<dbReference type="Gene3D" id="1.10.472.10">
    <property type="entry name" value="Cyclin-like"/>
    <property type="match status" value="1"/>
</dbReference>
<dbReference type="GO" id="GO:0000307">
    <property type="term" value="C:cyclin-dependent protein kinase holoenzyme complex"/>
    <property type="evidence" value="ECO:0007669"/>
    <property type="project" value="TreeGrafter"/>
</dbReference>
<gene>
    <name evidence="3" type="ORF">HMN09_00499200</name>
</gene>
<feature type="compositionally biased region" description="Low complexity" evidence="1">
    <location>
        <begin position="272"/>
        <end position="306"/>
    </location>
</feature>
<dbReference type="GO" id="GO:0019901">
    <property type="term" value="F:protein kinase binding"/>
    <property type="evidence" value="ECO:0007669"/>
    <property type="project" value="InterPro"/>
</dbReference>
<dbReference type="Proteomes" id="UP000613580">
    <property type="component" value="Unassembled WGS sequence"/>
</dbReference>
<reference evidence="3" key="1">
    <citation type="submission" date="2020-05" db="EMBL/GenBank/DDBJ databases">
        <title>Mycena genomes resolve the evolution of fungal bioluminescence.</title>
        <authorList>
            <person name="Tsai I.J."/>
        </authorList>
    </citation>
    <scope>NUCLEOTIDE SEQUENCE</scope>
    <source>
        <strain evidence="3">110903Hualien_Pintung</strain>
    </source>
</reference>
<feature type="compositionally biased region" description="Low complexity" evidence="1">
    <location>
        <begin position="254"/>
        <end position="264"/>
    </location>
</feature>
<feature type="region of interest" description="Disordered" evidence="1">
    <location>
        <begin position="342"/>
        <end position="410"/>
    </location>
</feature>
<sequence>MSSQRAQIPRRVRHPASLLPIASHNPALVYLMAQPVSVDMILYIARQAASLLRLNEQSYGASRASAPSQFMSLEHFICGIVKAGNVQVPTLLTTLVYLERLRDKLPAVSTGLPCTRHRVFLATLIVAAKYLNDSSPKNVHWTAHAFRMFQVSEVNLMETQLLFLLDYDLRFNEEAACTTFAPFLTTIQYPKPIEMTRGSKPKVAISAPKLRVTSTTAALPPAPSTSNLSSSSSTSSTSSALVSTVRGLAKRLSQNHLSSSNSSHPMNAPTRSCDSALSYTSSDSGSLTDDNGSSSSSSSSGWLSGDSDSDSETDALIYDEESNRTVNDTTFISAEQVPAPSKRLFALRPAHPSSKMYQSRSRKPSDTSSITTITASPEPSVALRRKSVAVSQTASSSGKPSHLTSSSLSVSATMPSVNRAGVSSGFFSRMWGAAKGDKSGSLSESRSDGLPQQSAFRRLVSVHSRSSLTGAGRGSLLADPSLQV</sequence>
<comment type="caution">
    <text evidence="3">The sequence shown here is derived from an EMBL/GenBank/DDBJ whole genome shotgun (WGS) entry which is preliminary data.</text>
</comment>
<feature type="domain" description="Cyclin N-terminal" evidence="2">
    <location>
        <begin position="73"/>
        <end position="170"/>
    </location>
</feature>
<evidence type="ECO:0000313" key="3">
    <source>
        <dbReference type="EMBL" id="KAF7313433.1"/>
    </source>
</evidence>
<dbReference type="InterPro" id="IPR013922">
    <property type="entry name" value="Cyclin_PHO80-like"/>
</dbReference>
<evidence type="ECO:0000256" key="1">
    <source>
        <dbReference type="SAM" id="MobiDB-lite"/>
    </source>
</evidence>